<dbReference type="EMBL" id="CAWUPB010000826">
    <property type="protein sequence ID" value="CAK7325047.1"/>
    <property type="molecule type" value="Genomic_DNA"/>
</dbReference>
<reference evidence="1 2" key="1">
    <citation type="submission" date="2024-01" db="EMBL/GenBank/DDBJ databases">
        <authorList>
            <person name="Waweru B."/>
        </authorList>
    </citation>
    <scope>NUCLEOTIDE SEQUENCE [LARGE SCALE GENOMIC DNA]</scope>
</reference>
<protein>
    <submittedName>
        <fullName evidence="1">Uncharacterized protein</fullName>
    </submittedName>
</protein>
<comment type="caution">
    <text evidence="1">The sequence shown here is derived from an EMBL/GenBank/DDBJ whole genome shotgun (WGS) entry which is preliminary data.</text>
</comment>
<accession>A0AAV1QTE9</accession>
<evidence type="ECO:0000313" key="2">
    <source>
        <dbReference type="Proteomes" id="UP001314170"/>
    </source>
</evidence>
<sequence length="88" mass="9940">MVGKMGLLGGVHFCPKGPFTDAPLPHLQCKRQGAIKDNKVIERLRRWEGPNLVMFTKAMPWEPDKSHPRTLLASDEEEKDLTGNLLFV</sequence>
<keyword evidence="2" id="KW-1185">Reference proteome</keyword>
<dbReference type="Proteomes" id="UP001314170">
    <property type="component" value="Unassembled WGS sequence"/>
</dbReference>
<dbReference type="AlphaFoldDB" id="A0AAV1QTE9"/>
<evidence type="ECO:0000313" key="1">
    <source>
        <dbReference type="EMBL" id="CAK7325047.1"/>
    </source>
</evidence>
<organism evidence="1 2">
    <name type="scientific">Dovyalis caffra</name>
    <dbReference type="NCBI Taxonomy" id="77055"/>
    <lineage>
        <taxon>Eukaryota</taxon>
        <taxon>Viridiplantae</taxon>
        <taxon>Streptophyta</taxon>
        <taxon>Embryophyta</taxon>
        <taxon>Tracheophyta</taxon>
        <taxon>Spermatophyta</taxon>
        <taxon>Magnoliopsida</taxon>
        <taxon>eudicotyledons</taxon>
        <taxon>Gunneridae</taxon>
        <taxon>Pentapetalae</taxon>
        <taxon>rosids</taxon>
        <taxon>fabids</taxon>
        <taxon>Malpighiales</taxon>
        <taxon>Salicaceae</taxon>
        <taxon>Flacourtieae</taxon>
        <taxon>Dovyalis</taxon>
    </lineage>
</organism>
<name>A0AAV1QTE9_9ROSI</name>
<proteinExistence type="predicted"/>
<gene>
    <name evidence="1" type="ORF">DCAF_LOCUS2719</name>
</gene>